<dbReference type="GO" id="GO:0052381">
    <property type="term" value="F:tRNA dimethylallyltransferase activity"/>
    <property type="evidence" value="ECO:0007669"/>
    <property type="project" value="UniProtKB-UniRule"/>
</dbReference>
<accession>A0A224AKM4</accession>
<dbReference type="HAMAP" id="MF_00185">
    <property type="entry name" value="IPP_trans"/>
    <property type="match status" value="1"/>
</dbReference>
<comment type="cofactor">
    <cofactor evidence="1 10">
        <name>Mg(2+)</name>
        <dbReference type="ChEBI" id="CHEBI:18420"/>
    </cofactor>
</comment>
<comment type="caution">
    <text evidence="10">Lacks conserved residue(s) required for the propagation of feature annotation.</text>
</comment>
<dbReference type="SUPFAM" id="SSF52540">
    <property type="entry name" value="P-loop containing nucleoside triphosphate hydrolases"/>
    <property type="match status" value="2"/>
</dbReference>
<dbReference type="GO" id="GO:0005524">
    <property type="term" value="F:ATP binding"/>
    <property type="evidence" value="ECO:0007669"/>
    <property type="project" value="UniProtKB-UniRule"/>
</dbReference>
<dbReference type="Gene3D" id="3.40.50.300">
    <property type="entry name" value="P-loop containing nucleotide triphosphate hydrolases"/>
    <property type="match status" value="1"/>
</dbReference>
<dbReference type="AlphaFoldDB" id="A0A224AKM4"/>
<evidence type="ECO:0000256" key="10">
    <source>
        <dbReference type="HAMAP-Rule" id="MF_00185"/>
    </source>
</evidence>
<evidence type="ECO:0000256" key="2">
    <source>
        <dbReference type="ARBA" id="ARBA00003213"/>
    </source>
</evidence>
<reference evidence="14 15" key="1">
    <citation type="submission" date="2014-06" db="EMBL/GenBank/DDBJ databases">
        <title>Genome sequence of the intracellular symbiont Blattabacterium cuenoti, strain STAT from the wood feeding cockroach Salganea taiwanensis taiwanensis.</title>
        <authorList>
            <person name="Kinjo Y."/>
            <person name="Ohkuma M."/>
            <person name="Tokuda G."/>
        </authorList>
    </citation>
    <scope>NUCLEOTIDE SEQUENCE [LARGE SCALE GENOMIC DNA]</scope>
    <source>
        <strain evidence="14 15">STAT</strain>
    </source>
</reference>
<feature type="site" description="Interaction with substrate tRNA" evidence="10">
    <location>
        <position position="124"/>
    </location>
</feature>
<dbReference type="GO" id="GO:0006400">
    <property type="term" value="P:tRNA modification"/>
    <property type="evidence" value="ECO:0007669"/>
    <property type="project" value="TreeGrafter"/>
</dbReference>
<keyword evidence="6 10" id="KW-0547">Nucleotide-binding</keyword>
<comment type="catalytic activity">
    <reaction evidence="9 10 11">
        <text>adenosine(37) in tRNA + dimethylallyl diphosphate = N(6)-dimethylallyladenosine(37) in tRNA + diphosphate</text>
        <dbReference type="Rhea" id="RHEA:26482"/>
        <dbReference type="Rhea" id="RHEA-COMP:10162"/>
        <dbReference type="Rhea" id="RHEA-COMP:10375"/>
        <dbReference type="ChEBI" id="CHEBI:33019"/>
        <dbReference type="ChEBI" id="CHEBI:57623"/>
        <dbReference type="ChEBI" id="CHEBI:74411"/>
        <dbReference type="ChEBI" id="CHEBI:74415"/>
        <dbReference type="EC" id="2.5.1.75"/>
    </reaction>
</comment>
<evidence type="ECO:0000256" key="7">
    <source>
        <dbReference type="ARBA" id="ARBA00022840"/>
    </source>
</evidence>
<dbReference type="NCBIfam" id="TIGR00174">
    <property type="entry name" value="miaA"/>
    <property type="match status" value="1"/>
</dbReference>
<dbReference type="EC" id="2.5.1.75" evidence="10"/>
<evidence type="ECO:0000256" key="13">
    <source>
        <dbReference type="RuleBase" id="RU003785"/>
    </source>
</evidence>
<dbReference type="Gene3D" id="1.10.20.140">
    <property type="match status" value="1"/>
</dbReference>
<evidence type="ECO:0000313" key="14">
    <source>
        <dbReference type="EMBL" id="BBA17369.1"/>
    </source>
</evidence>
<keyword evidence="4 10" id="KW-0808">Transferase</keyword>
<feature type="binding site" evidence="10">
    <location>
        <begin position="13"/>
        <end position="18"/>
    </location>
    <ligand>
        <name>substrate</name>
    </ligand>
</feature>
<dbReference type="InterPro" id="IPR027417">
    <property type="entry name" value="P-loop_NTPase"/>
</dbReference>
<evidence type="ECO:0000256" key="1">
    <source>
        <dbReference type="ARBA" id="ARBA00001946"/>
    </source>
</evidence>
<comment type="function">
    <text evidence="2 10 12">Catalyzes the transfer of a dimethylallyl group onto the adenine at position 37 in tRNAs that read codons beginning with uridine, leading to the formation of N6-(dimethylallyl)adenosine (i(6)A).</text>
</comment>
<proteinExistence type="inferred from homology"/>
<protein>
    <recommendedName>
        <fullName evidence="10">tRNA dimethylallyltransferase</fullName>
        <ecNumber evidence="10">2.5.1.75</ecNumber>
    </recommendedName>
    <alternativeName>
        <fullName evidence="10">Dimethylallyl diphosphate:tRNA dimethylallyltransferase</fullName>
        <shortName evidence="10">DMAPP:tRNA dimethylallyltransferase</shortName>
        <shortName evidence="10">DMATase</shortName>
    </alternativeName>
    <alternativeName>
        <fullName evidence="10">Isopentenyl-diphosphate:tRNA isopentenyltransferase</fullName>
        <shortName evidence="10">IPP transferase</shortName>
        <shortName evidence="10">IPPT</shortName>
        <shortName evidence="10">IPTase</shortName>
    </alternativeName>
</protein>
<evidence type="ECO:0000256" key="4">
    <source>
        <dbReference type="ARBA" id="ARBA00022679"/>
    </source>
</evidence>
<dbReference type="PANTHER" id="PTHR11088:SF60">
    <property type="entry name" value="TRNA DIMETHYLALLYLTRANSFERASE"/>
    <property type="match status" value="1"/>
</dbReference>
<evidence type="ECO:0000256" key="9">
    <source>
        <dbReference type="ARBA" id="ARBA00049563"/>
    </source>
</evidence>
<dbReference type="Pfam" id="PF01715">
    <property type="entry name" value="IPPT"/>
    <property type="match status" value="1"/>
</dbReference>
<evidence type="ECO:0000256" key="11">
    <source>
        <dbReference type="RuleBase" id="RU003783"/>
    </source>
</evidence>
<sequence>MNRKLLIFILGPTCVGKTFISLFLAEKFNTEILSCDSRQFYKELKIGTSMPTIEELSRIPHHFIGHLSIHQNYNAKLFEIDSLKKISKLFTKYSTLIMVGGSSLYEKAVTEGLSEFPEISFDIRNNLIYHFKKKGISFLQKEFLKIKEPGIKIDIYNPVRLIRYLEIFQSTGKPPSFFYNKKKRNFIILKIGLIMPRHKIYFRINNRVDHMIKIGLLDEAKLYYNYRSLNSLQTIGYQEIFDFFLKGKNDLNKSIEEIKKNTRKYAKRQLTWYKKDPSIIWFDSKEKNKILYTIKKKQWAILDSNQ</sequence>
<name>A0A224AKM4_9FLAO</name>
<comment type="similarity">
    <text evidence="3 10 13">Belongs to the IPP transferase family.</text>
</comment>
<feature type="binding site" evidence="10">
    <location>
        <begin position="11"/>
        <end position="18"/>
    </location>
    <ligand>
        <name>ATP</name>
        <dbReference type="ChEBI" id="CHEBI:30616"/>
    </ligand>
</feature>
<feature type="site" description="Interaction with substrate tRNA" evidence="10">
    <location>
        <position position="102"/>
    </location>
</feature>
<organism evidence="14 15">
    <name type="scientific">Blattabacterium cuenoti STAT</name>
    <dbReference type="NCBI Taxonomy" id="1457030"/>
    <lineage>
        <taxon>Bacteria</taxon>
        <taxon>Pseudomonadati</taxon>
        <taxon>Bacteroidota</taxon>
        <taxon>Flavobacteriia</taxon>
        <taxon>Flavobacteriales</taxon>
        <taxon>Blattabacteriaceae</taxon>
        <taxon>Blattabacterium</taxon>
    </lineage>
</organism>
<evidence type="ECO:0000256" key="8">
    <source>
        <dbReference type="ARBA" id="ARBA00022842"/>
    </source>
</evidence>
<comment type="subunit">
    <text evidence="10">Monomer.</text>
</comment>
<dbReference type="InterPro" id="IPR018022">
    <property type="entry name" value="IPT"/>
</dbReference>
<evidence type="ECO:0000256" key="12">
    <source>
        <dbReference type="RuleBase" id="RU003784"/>
    </source>
</evidence>
<evidence type="ECO:0000256" key="5">
    <source>
        <dbReference type="ARBA" id="ARBA00022694"/>
    </source>
</evidence>
<evidence type="ECO:0000256" key="3">
    <source>
        <dbReference type="ARBA" id="ARBA00005842"/>
    </source>
</evidence>
<dbReference type="RefSeq" id="WP_317124581.1">
    <property type="nucleotide sequence ID" value="NZ_AP014608.1"/>
</dbReference>
<keyword evidence="15" id="KW-1185">Reference proteome</keyword>
<dbReference type="PANTHER" id="PTHR11088">
    <property type="entry name" value="TRNA DIMETHYLALLYLTRANSFERASE"/>
    <property type="match status" value="1"/>
</dbReference>
<keyword evidence="7 10" id="KW-0067">ATP-binding</keyword>
<keyword evidence="8 10" id="KW-0460">Magnesium</keyword>
<feature type="region of interest" description="Interaction with substrate tRNA" evidence="10">
    <location>
        <begin position="36"/>
        <end position="39"/>
    </location>
</feature>
<evidence type="ECO:0000313" key="15">
    <source>
        <dbReference type="Proteomes" id="UP000263619"/>
    </source>
</evidence>
<dbReference type="EMBL" id="AP014608">
    <property type="protein sequence ID" value="BBA17369.1"/>
    <property type="molecule type" value="Genomic_DNA"/>
</dbReference>
<dbReference type="Proteomes" id="UP000263619">
    <property type="component" value="Chromosome"/>
</dbReference>
<gene>
    <name evidence="10 14" type="primary">miaA</name>
    <name evidence="14" type="ORF">STAT_453</name>
</gene>
<dbReference type="InterPro" id="IPR039657">
    <property type="entry name" value="Dimethylallyltransferase"/>
</dbReference>
<evidence type="ECO:0000256" key="6">
    <source>
        <dbReference type="ARBA" id="ARBA00022741"/>
    </source>
</evidence>
<keyword evidence="5 10" id="KW-0819">tRNA processing</keyword>